<feature type="signal peptide" evidence="2">
    <location>
        <begin position="1"/>
        <end position="31"/>
    </location>
</feature>
<dbReference type="InterPro" id="IPR006311">
    <property type="entry name" value="TAT_signal"/>
</dbReference>
<reference evidence="4" key="1">
    <citation type="journal article" date="2019" name="Int. J. Syst. Evol. Microbiol.">
        <title>The Global Catalogue of Microorganisms (GCM) 10K type strain sequencing project: providing services to taxonomists for standard genome sequencing and annotation.</title>
        <authorList>
            <consortium name="The Broad Institute Genomics Platform"/>
            <consortium name="The Broad Institute Genome Sequencing Center for Infectious Disease"/>
            <person name="Wu L."/>
            <person name="Ma J."/>
        </authorList>
    </citation>
    <scope>NUCLEOTIDE SEQUENCE [LARGE SCALE GENOMIC DNA]</scope>
    <source>
        <strain evidence="4">JCM 4816</strain>
    </source>
</reference>
<dbReference type="EMBL" id="BAAAXF010000073">
    <property type="protein sequence ID" value="GAA3502952.1"/>
    <property type="molecule type" value="Genomic_DNA"/>
</dbReference>
<name>A0ABP6U5W4_9ACTN</name>
<accession>A0ABP6U5W4</accession>
<sequence length="252" mass="27136">MPISRRAALKQATAVTAGMTVVGLTGSPAFAATPLPAPSSPAPPAPIDISEALRRHRAEQERVHTGKPSLNGWEMEKVADDAGSVWTCPVPGTPLRGVRLRLGDVEAVLVHVIRRFHYEVDELRAGDVIGWRHPSEIREGFAESNQASGTAVQIRPGFYPSGARGGFFPNQLTVVRDILVDCAGVVRWGGDDTVPDESLFYIATKPGDERLVRVAGGLRRRTAVPGQGAGSGPDPFRPERREAAERLARRQS</sequence>
<feature type="compositionally biased region" description="Basic and acidic residues" evidence="1">
    <location>
        <begin position="236"/>
        <end position="252"/>
    </location>
</feature>
<evidence type="ECO:0000313" key="4">
    <source>
        <dbReference type="Proteomes" id="UP001501455"/>
    </source>
</evidence>
<protein>
    <recommendedName>
        <fullName evidence="5">Twin-arginine translocation signal domain-containing protein</fullName>
    </recommendedName>
</protein>
<dbReference type="PROSITE" id="PS51318">
    <property type="entry name" value="TAT"/>
    <property type="match status" value="1"/>
</dbReference>
<comment type="caution">
    <text evidence="3">The sequence shown here is derived from an EMBL/GenBank/DDBJ whole genome shotgun (WGS) entry which is preliminary data.</text>
</comment>
<proteinExistence type="predicted"/>
<evidence type="ECO:0000256" key="2">
    <source>
        <dbReference type="SAM" id="SignalP"/>
    </source>
</evidence>
<evidence type="ECO:0000313" key="3">
    <source>
        <dbReference type="EMBL" id="GAA3502952.1"/>
    </source>
</evidence>
<feature type="region of interest" description="Disordered" evidence="1">
    <location>
        <begin position="221"/>
        <end position="252"/>
    </location>
</feature>
<keyword evidence="4" id="KW-1185">Reference proteome</keyword>
<dbReference type="Proteomes" id="UP001501455">
    <property type="component" value="Unassembled WGS sequence"/>
</dbReference>
<evidence type="ECO:0000256" key="1">
    <source>
        <dbReference type="SAM" id="MobiDB-lite"/>
    </source>
</evidence>
<feature type="chain" id="PRO_5047201330" description="Twin-arginine translocation signal domain-containing protein" evidence="2">
    <location>
        <begin position="32"/>
        <end position="252"/>
    </location>
</feature>
<keyword evidence="2" id="KW-0732">Signal</keyword>
<organism evidence="3 4">
    <name type="scientific">Streptomyces prasinosporus</name>
    <dbReference type="NCBI Taxonomy" id="68256"/>
    <lineage>
        <taxon>Bacteria</taxon>
        <taxon>Bacillati</taxon>
        <taxon>Actinomycetota</taxon>
        <taxon>Actinomycetes</taxon>
        <taxon>Kitasatosporales</taxon>
        <taxon>Streptomycetaceae</taxon>
        <taxon>Streptomyces</taxon>
        <taxon>Streptomyces albogriseolus group</taxon>
    </lineage>
</organism>
<gene>
    <name evidence="3" type="ORF">GCM10019016_100620</name>
</gene>
<evidence type="ECO:0008006" key="5">
    <source>
        <dbReference type="Google" id="ProtNLM"/>
    </source>
</evidence>
<dbReference type="RefSeq" id="WP_193457826.1">
    <property type="nucleotide sequence ID" value="NZ_BAAAXF010000073.1"/>
</dbReference>